<dbReference type="GO" id="GO:0003723">
    <property type="term" value="F:RNA binding"/>
    <property type="evidence" value="ECO:0007669"/>
    <property type="project" value="UniProtKB-UniRule"/>
</dbReference>
<evidence type="ECO:0000256" key="1">
    <source>
        <dbReference type="PROSITE-ProRule" id="PRU00266"/>
    </source>
</evidence>
<evidence type="ECO:0000313" key="4">
    <source>
        <dbReference type="Proteomes" id="UP001370758"/>
    </source>
</evidence>
<dbReference type="Proteomes" id="UP001370758">
    <property type="component" value="Unassembled WGS sequence"/>
</dbReference>
<dbReference type="AlphaFoldDB" id="A0AAV9VUR8"/>
<evidence type="ECO:0000259" key="2">
    <source>
        <dbReference type="PROSITE" id="PS50137"/>
    </source>
</evidence>
<keyword evidence="4" id="KW-1185">Reference proteome</keyword>
<dbReference type="SUPFAM" id="SSF54768">
    <property type="entry name" value="dsRNA-binding domain-like"/>
    <property type="match status" value="2"/>
</dbReference>
<sequence length="408" mass="44798">MEREMHIKQEVNDYDMVMDPPSYSRLPLHTMGGLPPSLDELFESMGGIQTTQLNLKPMKQYLETDPVSPKNAKPPPRNIALQTFSSVPAAVKPNPKDPTRVVGERATTSYVSDLYEYIQGHCPKHPVESFEFDEPHLQQFTVSLRLKGLEPVTPAPDRKGDDIELTPRLFPSKKAAKEHVAHLALELLKSIPPEPEHIIVGPGKAKGESPMGELNRYCSQNALPRPHVLDTSNSKPPYSFGCEITINIDGERKFGDPNPSCPNKAAARNRAAQAALNWIADKNPKIVKLKGKSGKAGRVLAPGSVVQIDATDKTIGEIATEACTLLGFKAPQKQLMPVEGVVGMYDVLVILEHGDQETKVGPLKNIFGQKTASKEAMRMTFLTAQYLAKEHYGIKVELTGNSNLELCA</sequence>
<keyword evidence="1" id="KW-0694">RNA-binding</keyword>
<dbReference type="SMART" id="SM00358">
    <property type="entry name" value="DSRM"/>
    <property type="match status" value="2"/>
</dbReference>
<gene>
    <name evidence="3" type="ORF">TWF481_001586</name>
</gene>
<accession>A0AAV9VUR8</accession>
<dbReference type="InterPro" id="IPR014720">
    <property type="entry name" value="dsRBD_dom"/>
</dbReference>
<organism evidence="3 4">
    <name type="scientific">Arthrobotrys musiformis</name>
    <dbReference type="NCBI Taxonomy" id="47236"/>
    <lineage>
        <taxon>Eukaryota</taxon>
        <taxon>Fungi</taxon>
        <taxon>Dikarya</taxon>
        <taxon>Ascomycota</taxon>
        <taxon>Pezizomycotina</taxon>
        <taxon>Orbiliomycetes</taxon>
        <taxon>Orbiliales</taxon>
        <taxon>Orbiliaceae</taxon>
        <taxon>Arthrobotrys</taxon>
    </lineage>
</organism>
<evidence type="ECO:0000313" key="3">
    <source>
        <dbReference type="EMBL" id="KAK6496588.1"/>
    </source>
</evidence>
<reference evidence="3 4" key="1">
    <citation type="submission" date="2023-08" db="EMBL/GenBank/DDBJ databases">
        <authorList>
            <person name="Palmer J.M."/>
        </authorList>
    </citation>
    <scope>NUCLEOTIDE SEQUENCE [LARGE SCALE GENOMIC DNA]</scope>
    <source>
        <strain evidence="3 4">TWF481</strain>
    </source>
</reference>
<dbReference type="PROSITE" id="PS50137">
    <property type="entry name" value="DS_RBD"/>
    <property type="match status" value="1"/>
</dbReference>
<name>A0AAV9VUR8_9PEZI</name>
<dbReference type="EMBL" id="JAVHJL010000010">
    <property type="protein sequence ID" value="KAK6496588.1"/>
    <property type="molecule type" value="Genomic_DNA"/>
</dbReference>
<dbReference type="Gene3D" id="3.30.160.20">
    <property type="match status" value="2"/>
</dbReference>
<proteinExistence type="predicted"/>
<protein>
    <recommendedName>
        <fullName evidence="2">DRBM domain-containing protein</fullName>
    </recommendedName>
</protein>
<dbReference type="Pfam" id="PF00035">
    <property type="entry name" value="dsrm"/>
    <property type="match status" value="1"/>
</dbReference>
<feature type="domain" description="DRBM" evidence="2">
    <location>
        <begin position="109"/>
        <end position="190"/>
    </location>
</feature>
<comment type="caution">
    <text evidence="3">The sequence shown here is derived from an EMBL/GenBank/DDBJ whole genome shotgun (WGS) entry which is preliminary data.</text>
</comment>